<comment type="caution">
    <text evidence="4">The sequence shown here is derived from an EMBL/GenBank/DDBJ whole genome shotgun (WGS) entry which is preliminary data.</text>
</comment>
<feature type="domain" description="DUF58" evidence="3">
    <location>
        <begin position="305"/>
        <end position="412"/>
    </location>
</feature>
<gene>
    <name evidence="4" type="ORF">ACFP3U_17935</name>
</gene>
<evidence type="ECO:0000256" key="2">
    <source>
        <dbReference type="SAM" id="Phobius"/>
    </source>
</evidence>
<reference evidence="5" key="1">
    <citation type="journal article" date="2019" name="Int. J. Syst. Evol. Microbiol.">
        <title>The Global Catalogue of Microorganisms (GCM) 10K type strain sequencing project: providing services to taxonomists for standard genome sequencing and annotation.</title>
        <authorList>
            <consortium name="The Broad Institute Genomics Platform"/>
            <consortium name="The Broad Institute Genome Sequencing Center for Infectious Disease"/>
            <person name="Wu L."/>
            <person name="Ma J."/>
        </authorList>
    </citation>
    <scope>NUCLEOTIDE SEQUENCE [LARGE SCALE GENOMIC DNA]</scope>
    <source>
        <strain evidence="5">CGMCC 4.1437</strain>
    </source>
</reference>
<sequence>MSGIDTPDATAAAATAANAAQARRLAAQAGAAGGGPGAPSGARPVRALAVTAPEPPRRGGATAGSAGEVHPPRLRTRSTPAARRSAPPPGTVPDPVTARILARSTRATLHGLPHDPPSPHWRITERTLRLLTVAAAATAAALATGHAWLLALAAAPAVLLALAAPGAGRPTKLTTAVGTEPRRCFEGERITVRVDLRHDGTTGGLDPVIALGRGLELESVAVGPAVLALTVRADRWGRWALGTIDIDVSDAGGLTCRTVRADLGEVDVFPVPTAARLTPVPVRLPERIGEHTTAHEGSGIEVVGVRPYVPGERQRRIHWPSTTRRGSVQINQFAAERAADAVVLLDALGDFHDAATSSSSLDESLRAATGLTRAYLRRHDRVGLVAVGGQLRWLTADTGVRHLHRMVESVLEVRRDRALRDSVPPRLPLPALPRHALVYAFTPLADQRILEVLGWIGERGNPLVVVEVPAGEPTVEPGDEIGAVALPLWRAERDAMRRALRNRGVPVVQHTPGEALDLALAPLLRRRIGGRSR</sequence>
<evidence type="ECO:0000256" key="1">
    <source>
        <dbReference type="SAM" id="MobiDB-lite"/>
    </source>
</evidence>
<feature type="transmembrane region" description="Helical" evidence="2">
    <location>
        <begin position="130"/>
        <end position="163"/>
    </location>
</feature>
<keyword evidence="5" id="KW-1185">Reference proteome</keyword>
<keyword evidence="2" id="KW-0812">Transmembrane</keyword>
<dbReference type="PANTHER" id="PTHR33608">
    <property type="entry name" value="BLL2464 PROTEIN"/>
    <property type="match status" value="1"/>
</dbReference>
<dbReference type="EMBL" id="JBHSOF010000021">
    <property type="protein sequence ID" value="MFC5664855.1"/>
    <property type="molecule type" value="Genomic_DNA"/>
</dbReference>
<dbReference type="Proteomes" id="UP001595975">
    <property type="component" value="Unassembled WGS sequence"/>
</dbReference>
<dbReference type="PANTHER" id="PTHR33608:SF14">
    <property type="entry name" value="POSSIBLE CONSERVED SECRETED PROTEIN"/>
    <property type="match status" value="1"/>
</dbReference>
<keyword evidence="2" id="KW-0472">Membrane</keyword>
<evidence type="ECO:0000259" key="3">
    <source>
        <dbReference type="Pfam" id="PF01882"/>
    </source>
</evidence>
<proteinExistence type="predicted"/>
<feature type="region of interest" description="Disordered" evidence="1">
    <location>
        <begin position="18"/>
        <end position="96"/>
    </location>
</feature>
<dbReference type="Pfam" id="PF01882">
    <property type="entry name" value="DUF58"/>
    <property type="match status" value="1"/>
</dbReference>
<dbReference type="RefSeq" id="WP_380226544.1">
    <property type="nucleotide sequence ID" value="NZ_JBHSOF010000021.1"/>
</dbReference>
<accession>A0ABW0X8K1</accession>
<name>A0ABW0X8K1_9ACTN</name>
<dbReference type="InterPro" id="IPR002881">
    <property type="entry name" value="DUF58"/>
</dbReference>
<evidence type="ECO:0000313" key="5">
    <source>
        <dbReference type="Proteomes" id="UP001595975"/>
    </source>
</evidence>
<keyword evidence="2" id="KW-1133">Transmembrane helix</keyword>
<feature type="compositionally biased region" description="Low complexity" evidence="1">
    <location>
        <begin position="18"/>
        <end position="30"/>
    </location>
</feature>
<organism evidence="4 5">
    <name type="scientific">Kitasatospora misakiensis</name>
    <dbReference type="NCBI Taxonomy" id="67330"/>
    <lineage>
        <taxon>Bacteria</taxon>
        <taxon>Bacillati</taxon>
        <taxon>Actinomycetota</taxon>
        <taxon>Actinomycetes</taxon>
        <taxon>Kitasatosporales</taxon>
        <taxon>Streptomycetaceae</taxon>
        <taxon>Kitasatospora</taxon>
    </lineage>
</organism>
<evidence type="ECO:0000313" key="4">
    <source>
        <dbReference type="EMBL" id="MFC5664855.1"/>
    </source>
</evidence>
<protein>
    <submittedName>
        <fullName evidence="4">DUF58 domain-containing protein</fullName>
    </submittedName>
</protein>